<dbReference type="Gene3D" id="3.30.750.200">
    <property type="match status" value="1"/>
</dbReference>
<accession>A0A1A8XWA7</accession>
<dbReference type="EMBL" id="FLQY01000246">
    <property type="protein sequence ID" value="SBT09294.1"/>
    <property type="molecule type" value="Genomic_DNA"/>
</dbReference>
<dbReference type="InterPro" id="IPR010723">
    <property type="entry name" value="HemN_C"/>
</dbReference>
<comment type="function">
    <text evidence="2">Probably acts as a heme chaperone, transferring heme to an unknown acceptor. Binds one molecule of heme per monomer, possibly covalently. Binds 1 [4Fe-4S] cluster. The cluster is coordinated with 3 cysteines and an exchangeable S-adenosyl-L-methionine.</text>
</comment>
<dbReference type="CDD" id="cd01335">
    <property type="entry name" value="Radical_SAM"/>
    <property type="match status" value="1"/>
</dbReference>
<dbReference type="PANTHER" id="PTHR13932:SF5">
    <property type="entry name" value="RADICAL S-ADENOSYL METHIONINE DOMAIN-CONTAINING PROTEIN 1, MITOCHONDRIAL"/>
    <property type="match status" value="1"/>
</dbReference>
<keyword evidence="2" id="KW-0949">S-adenosyl-L-methionine</keyword>
<keyword evidence="2" id="KW-0004">4Fe-4S</keyword>
<dbReference type="PROSITE" id="PS51918">
    <property type="entry name" value="RADICAL_SAM"/>
    <property type="match status" value="1"/>
</dbReference>
<dbReference type="SUPFAM" id="SSF102114">
    <property type="entry name" value="Radical SAM enzymes"/>
    <property type="match status" value="1"/>
</dbReference>
<comment type="subcellular location">
    <subcellularLocation>
        <location evidence="2">Cytoplasm</location>
    </subcellularLocation>
</comment>
<dbReference type="SFLD" id="SFLDS00029">
    <property type="entry name" value="Radical_SAM"/>
    <property type="match status" value="1"/>
</dbReference>
<dbReference type="SFLD" id="SFLDF00288">
    <property type="entry name" value="HemN-like__clustered_with_nucl"/>
    <property type="match status" value="1"/>
</dbReference>
<dbReference type="GO" id="GO:0006779">
    <property type="term" value="P:porphyrin-containing compound biosynthetic process"/>
    <property type="evidence" value="ECO:0007669"/>
    <property type="project" value="InterPro"/>
</dbReference>
<proteinExistence type="inferred from homology"/>
<dbReference type="AlphaFoldDB" id="A0A1A8XWA7"/>
<keyword evidence="2" id="KW-0479">Metal-binding</keyword>
<dbReference type="GO" id="GO:0005737">
    <property type="term" value="C:cytoplasm"/>
    <property type="evidence" value="ECO:0007669"/>
    <property type="project" value="UniProtKB-SubCell"/>
</dbReference>
<comment type="similarity">
    <text evidence="1">Belongs to the anaerobic coproporphyrinogen-III oxidase family. HemW subfamily.</text>
</comment>
<dbReference type="InterPro" id="IPR006638">
    <property type="entry name" value="Elp3/MiaA/NifB-like_rSAM"/>
</dbReference>
<feature type="domain" description="Radical SAM core" evidence="3">
    <location>
        <begin position="28"/>
        <end position="265"/>
    </location>
</feature>
<dbReference type="InterPro" id="IPR034505">
    <property type="entry name" value="Coproporphyrinogen-III_oxidase"/>
</dbReference>
<keyword evidence="2" id="KW-0408">Iron</keyword>
<dbReference type="GO" id="GO:0004109">
    <property type="term" value="F:coproporphyrinogen oxidase activity"/>
    <property type="evidence" value="ECO:0007669"/>
    <property type="project" value="InterPro"/>
</dbReference>
<dbReference type="Pfam" id="PF06969">
    <property type="entry name" value="HemN_C"/>
    <property type="match status" value="1"/>
</dbReference>
<keyword evidence="2" id="KW-0143">Chaperone</keyword>
<dbReference type="NCBIfam" id="TIGR00539">
    <property type="entry name" value="hemN_rel"/>
    <property type="match status" value="1"/>
</dbReference>
<dbReference type="Pfam" id="PF04055">
    <property type="entry name" value="Radical_SAM"/>
    <property type="match status" value="1"/>
</dbReference>
<dbReference type="GO" id="GO:0051539">
    <property type="term" value="F:4 iron, 4 sulfur cluster binding"/>
    <property type="evidence" value="ECO:0007669"/>
    <property type="project" value="UniProtKB-UniRule"/>
</dbReference>
<name>A0A1A8XWA7_9RHOO</name>
<dbReference type="PANTHER" id="PTHR13932">
    <property type="entry name" value="COPROPORPHYRINIGEN III OXIDASE"/>
    <property type="match status" value="1"/>
</dbReference>
<dbReference type="GO" id="GO:0046872">
    <property type="term" value="F:metal ion binding"/>
    <property type="evidence" value="ECO:0007669"/>
    <property type="project" value="UniProtKB-UniRule"/>
</dbReference>
<dbReference type="InterPro" id="IPR058240">
    <property type="entry name" value="rSAM_sf"/>
</dbReference>
<evidence type="ECO:0000259" key="3">
    <source>
        <dbReference type="PROSITE" id="PS51918"/>
    </source>
</evidence>
<keyword evidence="2" id="KW-0963">Cytoplasm</keyword>
<organism evidence="4 5">
    <name type="scientific">Candidatus Propionivibrio aalborgensis</name>
    <dbReference type="NCBI Taxonomy" id="1860101"/>
    <lineage>
        <taxon>Bacteria</taxon>
        <taxon>Pseudomonadati</taxon>
        <taxon>Pseudomonadota</taxon>
        <taxon>Betaproteobacteria</taxon>
        <taxon>Rhodocyclales</taxon>
        <taxon>Rhodocyclaceae</taxon>
        <taxon>Propionivibrio</taxon>
    </lineage>
</organism>
<sequence length="419" mass="46112">MSARNAARVIPIVPLSKAQSQAGGKLEFRSPPPLSLYVHIPWCVRKCPYCDFNSHEVRGQKAGEVIPEAAYIGALIADLESALPLVWGRKVSSIFFGGGTPSLLSGQALDELLTAIRTLLPVVPDAEVTLEANPGTVEAEKFAAFREAGINRLSLGIQSFNPSHLKALGRIHSDSDARRAIEIAASHFDNFNLDLMYGLPGQTLEQALADVDNALAFSPPHLSCYQLTIEPNTAFAAAPPILPDSDRCADMQDAIEAKLAGAVGSAGFTHYETSAFARPGRQCRHNLNYWHFGDYLGIGAGAHGKLTLHDRVLRQMRWKQPKQYMAKVAEGAPVQEEFSVETTGLTFEFMMNALRLNRGFDARLFELRTSLPLITIESELRRAVDEGLIERKPGHIAPTDRGRRYLNRLLEMFLVERPT</sequence>
<keyword evidence="2" id="KW-0349">Heme</keyword>
<dbReference type="SFLD" id="SFLDG01082">
    <property type="entry name" value="B12-binding_domain_containing"/>
    <property type="match status" value="1"/>
</dbReference>
<evidence type="ECO:0000256" key="1">
    <source>
        <dbReference type="ARBA" id="ARBA00006100"/>
    </source>
</evidence>
<dbReference type="SFLD" id="SFLDF00562">
    <property type="entry name" value="HemN-like__clustered_with_heat"/>
    <property type="match status" value="1"/>
</dbReference>
<evidence type="ECO:0000256" key="2">
    <source>
        <dbReference type="RuleBase" id="RU364116"/>
    </source>
</evidence>
<dbReference type="InterPro" id="IPR004559">
    <property type="entry name" value="HemW-like"/>
</dbReference>
<dbReference type="Proteomes" id="UP000199600">
    <property type="component" value="Unassembled WGS sequence"/>
</dbReference>
<gene>
    <name evidence="4" type="primary">yggW</name>
    <name evidence="4" type="ORF">PROAA_320004</name>
</gene>
<reference evidence="4 5" key="1">
    <citation type="submission" date="2016-06" db="EMBL/GenBank/DDBJ databases">
        <authorList>
            <person name="Kjaerup R.B."/>
            <person name="Dalgaard T.S."/>
            <person name="Juul-Madsen H.R."/>
        </authorList>
    </citation>
    <scope>NUCLEOTIDE SEQUENCE [LARGE SCALE GENOMIC DNA]</scope>
    <source>
        <strain evidence="4">2</strain>
    </source>
</reference>
<protein>
    <recommendedName>
        <fullName evidence="2">Heme chaperone HemW</fullName>
    </recommendedName>
</protein>
<keyword evidence="5" id="KW-1185">Reference proteome</keyword>
<dbReference type="SFLD" id="SFLDG01065">
    <property type="entry name" value="anaerobic_coproporphyrinogen-I"/>
    <property type="match status" value="1"/>
</dbReference>
<keyword evidence="2" id="KW-0411">Iron-sulfur</keyword>
<dbReference type="SMART" id="SM00729">
    <property type="entry name" value="Elp3"/>
    <property type="match status" value="1"/>
</dbReference>
<evidence type="ECO:0000313" key="4">
    <source>
        <dbReference type="EMBL" id="SBT09294.1"/>
    </source>
</evidence>
<dbReference type="RefSeq" id="WP_186411538.1">
    <property type="nucleotide sequence ID" value="NZ_FLQY01000246.1"/>
</dbReference>
<dbReference type="InterPro" id="IPR007197">
    <property type="entry name" value="rSAM"/>
</dbReference>
<evidence type="ECO:0000313" key="5">
    <source>
        <dbReference type="Proteomes" id="UP000199600"/>
    </source>
</evidence>